<protein>
    <submittedName>
        <fullName evidence="2">YwdI family protein</fullName>
    </submittedName>
</protein>
<feature type="region of interest" description="Disordered" evidence="1">
    <location>
        <begin position="66"/>
        <end position="109"/>
    </location>
</feature>
<sequence>MNISVSQFAKKIEKHVAEMKVLDENSPKLREHVSAIQTLCELMLEADDDDSAVGVKGWVPSYPVQKPASLVTAPPPPKKHQKSMMDFDMDYEDDDQEEKDGNGDSIFDF</sequence>
<evidence type="ECO:0000256" key="1">
    <source>
        <dbReference type="SAM" id="MobiDB-lite"/>
    </source>
</evidence>
<accession>A0ABS2ZNK1</accession>
<comment type="caution">
    <text evidence="2">The sequence shown here is derived from an EMBL/GenBank/DDBJ whole genome shotgun (WGS) entry which is preliminary data.</text>
</comment>
<gene>
    <name evidence="2" type="ORF">JYA63_05770</name>
</gene>
<dbReference type="Proteomes" id="UP001296923">
    <property type="component" value="Unassembled WGS sequence"/>
</dbReference>
<reference evidence="2 3" key="1">
    <citation type="submission" date="2021-01" db="EMBL/GenBank/DDBJ databases">
        <title>Genome Sequencing of Type Strains.</title>
        <authorList>
            <person name="Lemaire J.F."/>
            <person name="Inderbitzin P."/>
            <person name="Collins S.B."/>
            <person name="Wespe N."/>
            <person name="Knight-Connoni V."/>
        </authorList>
    </citation>
    <scope>NUCLEOTIDE SEQUENCE [LARGE SCALE GENOMIC DNA]</scope>
    <source>
        <strain evidence="2 3">DSM 23009</strain>
    </source>
</reference>
<proteinExistence type="predicted"/>
<evidence type="ECO:0000313" key="3">
    <source>
        <dbReference type="Proteomes" id="UP001296923"/>
    </source>
</evidence>
<name>A0ABS2ZNK1_9BACL</name>
<dbReference type="InterPro" id="IPR035218">
    <property type="entry name" value="DUF5327"/>
</dbReference>
<keyword evidence="3" id="KW-1185">Reference proteome</keyword>
<evidence type="ECO:0000313" key="2">
    <source>
        <dbReference type="EMBL" id="MBN3553762.1"/>
    </source>
</evidence>
<feature type="compositionally biased region" description="Acidic residues" evidence="1">
    <location>
        <begin position="87"/>
        <end position="98"/>
    </location>
</feature>
<dbReference type="EMBL" id="JAFHKR010000038">
    <property type="protein sequence ID" value="MBN3553762.1"/>
    <property type="molecule type" value="Genomic_DNA"/>
</dbReference>
<organism evidence="2 3">
    <name type="scientific">Fictibacillus nanhaiensis</name>
    <dbReference type="NCBI Taxonomy" id="742169"/>
    <lineage>
        <taxon>Bacteria</taxon>
        <taxon>Bacillati</taxon>
        <taxon>Bacillota</taxon>
        <taxon>Bacilli</taxon>
        <taxon>Bacillales</taxon>
        <taxon>Fictibacillaceae</taxon>
        <taxon>Fictibacillus</taxon>
    </lineage>
</organism>
<dbReference type="Pfam" id="PF17261">
    <property type="entry name" value="DUF5327"/>
    <property type="match status" value="1"/>
</dbReference>
<dbReference type="RefSeq" id="WP_205724893.1">
    <property type="nucleotide sequence ID" value="NZ_JAFHKR010000038.1"/>
</dbReference>